<gene>
    <name evidence="4" type="ORF">M747DRAFT_364878</name>
</gene>
<dbReference type="EMBL" id="KZ851989">
    <property type="protein sequence ID" value="RDH14013.1"/>
    <property type="molecule type" value="Genomic_DNA"/>
</dbReference>
<evidence type="ECO:0000259" key="3">
    <source>
        <dbReference type="Pfam" id="PF00248"/>
    </source>
</evidence>
<organism evidence="4 5">
    <name type="scientific">Aspergillus niger ATCC 13496</name>
    <dbReference type="NCBI Taxonomy" id="1353008"/>
    <lineage>
        <taxon>Eukaryota</taxon>
        <taxon>Fungi</taxon>
        <taxon>Dikarya</taxon>
        <taxon>Ascomycota</taxon>
        <taxon>Pezizomycotina</taxon>
        <taxon>Eurotiomycetes</taxon>
        <taxon>Eurotiomycetidae</taxon>
        <taxon>Eurotiales</taxon>
        <taxon>Aspergillaceae</taxon>
        <taxon>Aspergillus</taxon>
        <taxon>Aspergillus subgen. Circumdati</taxon>
    </lineage>
</organism>
<evidence type="ECO:0000313" key="4">
    <source>
        <dbReference type="EMBL" id="RDH14013.1"/>
    </source>
</evidence>
<feature type="domain" description="NADP-dependent oxidoreductase" evidence="3">
    <location>
        <begin position="110"/>
        <end position="270"/>
    </location>
</feature>
<dbReference type="Gene3D" id="3.20.20.100">
    <property type="entry name" value="NADP-dependent oxidoreductase domain"/>
    <property type="match status" value="1"/>
</dbReference>
<name>A0A370BEP4_ASPNG</name>
<protein>
    <submittedName>
        <fullName evidence="4">Aldo/keto reductase</fullName>
    </submittedName>
</protein>
<dbReference type="Pfam" id="PF00248">
    <property type="entry name" value="Aldo_ket_red"/>
    <property type="match status" value="1"/>
</dbReference>
<dbReference type="SUPFAM" id="SSF51430">
    <property type="entry name" value="NAD(P)-linked oxidoreductase"/>
    <property type="match status" value="1"/>
</dbReference>
<comment type="similarity">
    <text evidence="2">Belongs to the aldo/keto reductase family. Aldo/keto reductase 2 subfamily.</text>
</comment>
<evidence type="ECO:0000256" key="1">
    <source>
        <dbReference type="ARBA" id="ARBA00023002"/>
    </source>
</evidence>
<reference evidence="4 5" key="1">
    <citation type="submission" date="2018-07" db="EMBL/GenBank/DDBJ databases">
        <title>Section-level genome sequencing of Aspergillus section Nigri to investigate inter- and intra-species variation.</title>
        <authorList>
            <consortium name="DOE Joint Genome Institute"/>
            <person name="Vesth T.C."/>
            <person name="Nybo J.L."/>
            <person name="Theobald S."/>
            <person name="Frisvad J.C."/>
            <person name="Larsen T.O."/>
            <person name="Nielsen K.F."/>
            <person name="Hoof J.B."/>
            <person name="Brandl J."/>
            <person name="Salamov A."/>
            <person name="Riley R."/>
            <person name="Gladden J.M."/>
            <person name="Phatale P."/>
            <person name="Nielsen M.T."/>
            <person name="Lyhne E.K."/>
            <person name="Kogle M.E."/>
            <person name="Strasser K."/>
            <person name="McDonnell E."/>
            <person name="Barry K."/>
            <person name="Clum A."/>
            <person name="Chen C."/>
            <person name="Nolan M."/>
            <person name="Sandor L."/>
            <person name="Kuo A."/>
            <person name="Lipzen A."/>
            <person name="Hainaut M."/>
            <person name="Drula E."/>
            <person name="Tsang A."/>
            <person name="Magnuson J.K."/>
            <person name="Henrissat B."/>
            <person name="Wiebenga A."/>
            <person name="Simmons B.A."/>
            <person name="Makela M.R."/>
            <person name="De vries R.P."/>
            <person name="Grigoriev I.V."/>
            <person name="Mortensen U.H."/>
            <person name="Baker S.E."/>
            <person name="Andersen M.R."/>
        </authorList>
    </citation>
    <scope>NUCLEOTIDE SEQUENCE [LARGE SCALE GENOMIC DNA]</scope>
    <source>
        <strain evidence="4 5">ATCC 13496</strain>
    </source>
</reference>
<evidence type="ECO:0000256" key="2">
    <source>
        <dbReference type="ARBA" id="ARBA00038157"/>
    </source>
</evidence>
<evidence type="ECO:0000313" key="5">
    <source>
        <dbReference type="Proteomes" id="UP000253845"/>
    </source>
</evidence>
<dbReference type="GO" id="GO:0016491">
    <property type="term" value="F:oxidoreductase activity"/>
    <property type="evidence" value="ECO:0007669"/>
    <property type="project" value="UniProtKB-KW"/>
</dbReference>
<accession>A0A370BEP4</accession>
<dbReference type="InterPro" id="IPR036812">
    <property type="entry name" value="NAD(P)_OxRdtase_dom_sf"/>
</dbReference>
<dbReference type="PANTHER" id="PTHR43364:SF4">
    <property type="entry name" value="NAD(P)-LINKED OXIDOREDUCTASE SUPERFAMILY PROTEIN"/>
    <property type="match status" value="1"/>
</dbReference>
<dbReference type="InterPro" id="IPR050523">
    <property type="entry name" value="AKR_Detox_Biosynth"/>
</dbReference>
<dbReference type="VEuPathDB" id="FungiDB:M747DRAFT_364878"/>
<dbReference type="AlphaFoldDB" id="A0A370BEP4"/>
<sequence length="272" mass="30310">MSSLKLSFGAALFSMSFLNPQEVQGVLNSLKESHTTHPDTAGDIPRLLPGAPGSLSERLKPQGKGLRLTLRFLCRLSTKGAIWRAARWYDWLKLACGVWVSIRCAVCVTIMHIHCPDLDTPLEKQARTMNDLYQAGKLKRVLLLFGISNFQPDLLQKFLAICDANGYVKPSIYQGDYIAVNHGMGKKLLPIVRKYEIAYNACRVLASGSLSGKYTHRTEEGTRLSAHNPLGGFMRPLYDQDVLDAALKRLEEAMEAFGVTTIDAALRWAYYC</sequence>
<proteinExistence type="inferred from homology"/>
<dbReference type="InterPro" id="IPR023210">
    <property type="entry name" value="NADP_OxRdtase_dom"/>
</dbReference>
<keyword evidence="1" id="KW-0560">Oxidoreductase</keyword>
<dbReference type="Proteomes" id="UP000253845">
    <property type="component" value="Unassembled WGS sequence"/>
</dbReference>
<dbReference type="PANTHER" id="PTHR43364">
    <property type="entry name" value="NADH-SPECIFIC METHYLGLYOXAL REDUCTASE-RELATED"/>
    <property type="match status" value="1"/>
</dbReference>